<feature type="site" description="Lowers pKa of active site Cys" evidence="3">
    <location>
        <position position="295"/>
    </location>
</feature>
<dbReference type="InterPro" id="IPR004045">
    <property type="entry name" value="Glutathione_S-Trfase_N"/>
</dbReference>
<dbReference type="SUPFAM" id="SSF52833">
    <property type="entry name" value="Thioredoxin-like"/>
    <property type="match status" value="1"/>
</dbReference>
<dbReference type="FunFam" id="3.40.30.10:FF:000058">
    <property type="entry name" value="Glutathione S-transferase, omega"/>
    <property type="match status" value="1"/>
</dbReference>
<dbReference type="Pfam" id="PF13410">
    <property type="entry name" value="GST_C_2"/>
    <property type="match status" value="1"/>
</dbReference>
<dbReference type="FunFam" id="1.20.1050.10:FF:000019">
    <property type="entry name" value="Glutathione S-transferase, omega"/>
    <property type="match status" value="1"/>
</dbReference>
<sequence length="328" mass="37167">MGMLVDGVWHDVWYDTKETKGHFKRAASQFRNWITADGAAGPSGTGGFKAEADRYHLYVSLACPWAHRTLVFRKLKKLENLISVSVVDPLMLSKGWEFKTGDGATGDHLFDAKTLYEIYLKADPHYSGRVTVPVLWDKKTNTIVNNESSEIIRMFNSAFDHLTGSTADFYPNDLHADIDELNAVVYDTVNNGVYKAGFATTQEAYGENVVRLFETLDMLEDRLGKGRYLFGDRLTEADWRLFTTLVRFDAVYVGHFKCNIRRIDDYPNLSAYLRDLYQTPGVKETVNFRHIKDHYYRSHTTINPTGIVPVGPALDLDRPHGRALLAAA</sequence>
<feature type="active site" description="Nucleophile" evidence="1">
    <location>
        <position position="63"/>
    </location>
</feature>
<evidence type="ECO:0000313" key="5">
    <source>
        <dbReference type="EMBL" id="KWV53451.1"/>
    </source>
</evidence>
<evidence type="ECO:0000256" key="3">
    <source>
        <dbReference type="PIRSR" id="PIRSR015753-3"/>
    </source>
</evidence>
<dbReference type="InterPro" id="IPR036282">
    <property type="entry name" value="Glutathione-S-Trfase_C_sf"/>
</dbReference>
<dbReference type="Gene3D" id="1.20.1050.10">
    <property type="match status" value="1"/>
</dbReference>
<feature type="domain" description="GST C-terminal" evidence="4">
    <location>
        <begin position="171"/>
        <end position="302"/>
    </location>
</feature>
<dbReference type="SFLD" id="SFLDG01206">
    <property type="entry name" value="Xi.1"/>
    <property type="match status" value="1"/>
</dbReference>
<dbReference type="CDD" id="cd03190">
    <property type="entry name" value="GST_C_Omega_like"/>
    <property type="match status" value="1"/>
</dbReference>
<proteinExistence type="predicted"/>
<name>A0A120FM89_9HYPH</name>
<comment type="caution">
    <text evidence="5">The sequence shown here is derived from an EMBL/GenBank/DDBJ whole genome shotgun (WGS) entry which is preliminary data.</text>
</comment>
<organism evidence="5 6">
    <name type="scientific">Rhizobium altiplani</name>
    <dbReference type="NCBI Taxonomy" id="1864509"/>
    <lineage>
        <taxon>Bacteria</taxon>
        <taxon>Pseudomonadati</taxon>
        <taxon>Pseudomonadota</taxon>
        <taxon>Alphaproteobacteria</taxon>
        <taxon>Hyphomicrobiales</taxon>
        <taxon>Rhizobiaceae</taxon>
        <taxon>Rhizobium/Agrobacterium group</taxon>
        <taxon>Rhizobium</taxon>
    </lineage>
</organism>
<dbReference type="SFLD" id="SFLDS00019">
    <property type="entry name" value="Glutathione_Transferase_(cytos"/>
    <property type="match status" value="1"/>
</dbReference>
<feature type="binding site" evidence="2">
    <location>
        <position position="96"/>
    </location>
    <ligand>
        <name>glutathione</name>
        <dbReference type="ChEBI" id="CHEBI:57925"/>
    </ligand>
</feature>
<evidence type="ECO:0000256" key="2">
    <source>
        <dbReference type="PIRSR" id="PIRSR015753-2"/>
    </source>
</evidence>
<dbReference type="InterPro" id="IPR036249">
    <property type="entry name" value="Thioredoxin-like_sf"/>
</dbReference>
<feature type="binding site" evidence="2">
    <location>
        <begin position="129"/>
        <end position="132"/>
    </location>
    <ligand>
        <name>glutathione</name>
        <dbReference type="ChEBI" id="CHEBI:57925"/>
    </ligand>
</feature>
<dbReference type="PIRSF" id="PIRSF015753">
    <property type="entry name" value="GST"/>
    <property type="match status" value="1"/>
</dbReference>
<dbReference type="SUPFAM" id="SSF47616">
    <property type="entry name" value="GST C-terminal domain-like"/>
    <property type="match status" value="1"/>
</dbReference>
<dbReference type="InterPro" id="IPR040079">
    <property type="entry name" value="Glutathione_S-Trfase"/>
</dbReference>
<dbReference type="InterPro" id="IPR047047">
    <property type="entry name" value="GST_Omega-like_C"/>
</dbReference>
<feature type="active site" description="Proton donor/acceptor" evidence="1">
    <location>
        <position position="194"/>
    </location>
</feature>
<dbReference type="PROSITE" id="PS50405">
    <property type="entry name" value="GST_CTER"/>
    <property type="match status" value="1"/>
</dbReference>
<dbReference type="GO" id="GO:0004364">
    <property type="term" value="F:glutathione transferase activity"/>
    <property type="evidence" value="ECO:0007669"/>
    <property type="project" value="InterPro"/>
</dbReference>
<protein>
    <submittedName>
        <fullName evidence="5">Glutathione-dependent reductase</fullName>
    </submittedName>
</protein>
<accession>A0A120FM89</accession>
<dbReference type="SFLD" id="SFLDG01148">
    <property type="entry name" value="Xi_(cytGST)"/>
    <property type="match status" value="1"/>
</dbReference>
<dbReference type="Proteomes" id="UP000068164">
    <property type="component" value="Unassembled WGS sequence"/>
</dbReference>
<evidence type="ECO:0000256" key="1">
    <source>
        <dbReference type="PIRSR" id="PIRSR015753-1"/>
    </source>
</evidence>
<dbReference type="OrthoDB" id="9769158at2"/>
<feature type="binding site" evidence="2">
    <location>
        <begin position="147"/>
        <end position="148"/>
    </location>
    <ligand>
        <name>glutathione</name>
        <dbReference type="ChEBI" id="CHEBI:57925"/>
    </ligand>
</feature>
<gene>
    <name evidence="5" type="ORF">AS026_00770</name>
</gene>
<dbReference type="AlphaFoldDB" id="A0A120FM89"/>
<dbReference type="PANTHER" id="PTHR32419:SF6">
    <property type="entry name" value="GLUTATHIONE S-TRANSFERASE OMEGA-LIKE 1-RELATED"/>
    <property type="match status" value="1"/>
</dbReference>
<dbReference type="Gene3D" id="3.40.30.10">
    <property type="entry name" value="Glutaredoxin"/>
    <property type="match status" value="1"/>
</dbReference>
<reference evidence="5 6" key="1">
    <citation type="submission" date="2015-11" db="EMBL/GenBank/DDBJ databases">
        <title>Draft Genome Sequence of the Strain BR 10423 (Rhizobium sp.) isolated from nodules of Mimosa pudica.</title>
        <authorList>
            <person name="Barauna A.C."/>
            <person name="Zilli J.E."/>
            <person name="Simoes-Araujo J.L."/>
            <person name="Reis V.M."/>
            <person name="James E.K."/>
            <person name="Reis F.B.Jr."/>
            <person name="Rouws L.F."/>
            <person name="Passos S.R."/>
            <person name="Gois S.R."/>
        </authorList>
    </citation>
    <scope>NUCLEOTIDE SEQUENCE [LARGE SCALE GENOMIC DNA]</scope>
    <source>
        <strain evidence="5 6">BR10423</strain>
    </source>
</reference>
<keyword evidence="6" id="KW-1185">Reference proteome</keyword>
<dbReference type="InterPro" id="IPR016639">
    <property type="entry name" value="GST_Omega/GSH"/>
</dbReference>
<dbReference type="Pfam" id="PF13409">
    <property type="entry name" value="GST_N_2"/>
    <property type="match status" value="1"/>
</dbReference>
<dbReference type="EMBL" id="LNCD01000065">
    <property type="protein sequence ID" value="KWV53451.1"/>
    <property type="molecule type" value="Genomic_DNA"/>
</dbReference>
<dbReference type="GO" id="GO:0005737">
    <property type="term" value="C:cytoplasm"/>
    <property type="evidence" value="ECO:0007669"/>
    <property type="project" value="TreeGrafter"/>
</dbReference>
<feature type="site" description="Lowers pKa of active site Cys" evidence="3">
    <location>
        <position position="252"/>
    </location>
</feature>
<dbReference type="PANTHER" id="PTHR32419">
    <property type="entry name" value="GLUTATHIONYL-HYDROQUINONE REDUCTASE"/>
    <property type="match status" value="1"/>
</dbReference>
<dbReference type="RefSeq" id="WP_062370396.1">
    <property type="nucleotide sequence ID" value="NZ_LNCD01000065.1"/>
</dbReference>
<evidence type="ECO:0000313" key="6">
    <source>
        <dbReference type="Proteomes" id="UP000068164"/>
    </source>
</evidence>
<dbReference type="InterPro" id="IPR010987">
    <property type="entry name" value="Glutathione-S-Trfase_C-like"/>
</dbReference>
<evidence type="ECO:0000259" key="4">
    <source>
        <dbReference type="PROSITE" id="PS50405"/>
    </source>
</evidence>